<dbReference type="GO" id="GO:0000731">
    <property type="term" value="P:DNA synthesis involved in DNA repair"/>
    <property type="evidence" value="ECO:0007669"/>
    <property type="project" value="InterPro"/>
</dbReference>
<dbReference type="PANTHER" id="PTHR14303">
    <property type="entry name" value="DNA POLYMERASE DELTA SUBUNIT 4"/>
    <property type="match status" value="1"/>
</dbReference>
<protein>
    <submittedName>
        <fullName evidence="2">DNA polymerase delta subunit 4</fullName>
    </submittedName>
</protein>
<dbReference type="GeneID" id="55966310"/>
<accession>A0A9P4Z482</accession>
<dbReference type="GO" id="GO:0006261">
    <property type="term" value="P:DNA-templated DNA replication"/>
    <property type="evidence" value="ECO:0007669"/>
    <property type="project" value="TreeGrafter"/>
</dbReference>
<dbReference type="AlphaFoldDB" id="A0A9P4Z482"/>
<evidence type="ECO:0000313" key="2">
    <source>
        <dbReference type="EMBL" id="KAF4126344.1"/>
    </source>
</evidence>
<dbReference type="RefSeq" id="XP_035324996.1">
    <property type="nucleotide sequence ID" value="XM_035462066.1"/>
</dbReference>
<dbReference type="PANTHER" id="PTHR14303:SF0">
    <property type="entry name" value="DNA POLYMERASE DELTA SUBUNIT 4"/>
    <property type="match status" value="1"/>
</dbReference>
<dbReference type="GO" id="GO:0003887">
    <property type="term" value="F:DNA-directed DNA polymerase activity"/>
    <property type="evidence" value="ECO:0007669"/>
    <property type="project" value="TreeGrafter"/>
</dbReference>
<feature type="compositionally biased region" description="Basic and acidic residues" evidence="1">
    <location>
        <begin position="48"/>
        <end position="73"/>
    </location>
</feature>
<organism evidence="2 3">
    <name type="scientific">Geosmithia morbida</name>
    <dbReference type="NCBI Taxonomy" id="1094350"/>
    <lineage>
        <taxon>Eukaryota</taxon>
        <taxon>Fungi</taxon>
        <taxon>Dikarya</taxon>
        <taxon>Ascomycota</taxon>
        <taxon>Pezizomycotina</taxon>
        <taxon>Sordariomycetes</taxon>
        <taxon>Hypocreomycetidae</taxon>
        <taxon>Hypocreales</taxon>
        <taxon>Bionectriaceae</taxon>
        <taxon>Geosmithia</taxon>
    </lineage>
</organism>
<feature type="compositionally biased region" description="Acidic residues" evidence="1">
    <location>
        <begin position="74"/>
        <end position="86"/>
    </location>
</feature>
<gene>
    <name evidence="2" type="ORF">GMORB2_0080</name>
</gene>
<feature type="region of interest" description="Disordered" evidence="1">
    <location>
        <begin position="34"/>
        <end position="93"/>
    </location>
</feature>
<dbReference type="EMBL" id="JAANYQ010000001">
    <property type="protein sequence ID" value="KAF4126344.1"/>
    <property type="molecule type" value="Genomic_DNA"/>
</dbReference>
<proteinExistence type="predicted"/>
<evidence type="ECO:0000256" key="1">
    <source>
        <dbReference type="SAM" id="MobiDB-lite"/>
    </source>
</evidence>
<reference evidence="2" key="1">
    <citation type="submission" date="2020-03" db="EMBL/GenBank/DDBJ databases">
        <title>Site-based positive gene gene selection in Geosmithia morbida across the United States reveals a broad range of putative effectors and factors for local host and environmental adapation.</title>
        <authorList>
            <person name="Onufrak A."/>
            <person name="Murdoch R.W."/>
            <person name="Gazis R."/>
            <person name="Huff M."/>
            <person name="Staton M."/>
            <person name="Klingeman W."/>
            <person name="Hadziabdic D."/>
        </authorList>
    </citation>
    <scope>NUCLEOTIDE SEQUENCE</scope>
    <source>
        <strain evidence="2">1262</strain>
    </source>
</reference>
<keyword evidence="3" id="KW-1185">Reference proteome</keyword>
<evidence type="ECO:0000313" key="3">
    <source>
        <dbReference type="Proteomes" id="UP000749293"/>
    </source>
</evidence>
<dbReference type="GO" id="GO:0043625">
    <property type="term" value="C:delta DNA polymerase complex"/>
    <property type="evidence" value="ECO:0007669"/>
    <property type="project" value="TreeGrafter"/>
</dbReference>
<dbReference type="Proteomes" id="UP000749293">
    <property type="component" value="Unassembled WGS sequence"/>
</dbReference>
<name>A0A9P4Z482_9HYPO</name>
<dbReference type="Pfam" id="PF04081">
    <property type="entry name" value="DNA_pol_delta_4"/>
    <property type="match status" value="1"/>
</dbReference>
<comment type="caution">
    <text evidence="2">The sequence shown here is derived from an EMBL/GenBank/DDBJ whole genome shotgun (WGS) entry which is preliminary data.</text>
</comment>
<dbReference type="InterPro" id="IPR007218">
    <property type="entry name" value="DNA_pol_delta_4"/>
</dbReference>
<sequence>MPTPRAYYSRGPGKHQSTLSFHTRVSKNVAHDVKGKNTTSIPNIPTRVDVEPPHDDDVAVDILSKHREEPKEKEEEEEEEEEEEATKEEVELPRKSEAVVRAENVTDKAIEQYWRAIEKERIAPRVHQGDLGRNEKILRYFDVSSRYGPCIGMSRMRRWERAERLGLNPPVEVLAVLLREDEAHAKGVQTSHMEKLMGATAVGSNV</sequence>
<dbReference type="OrthoDB" id="337486at2759"/>